<feature type="compositionally biased region" description="Low complexity" evidence="1">
    <location>
        <begin position="521"/>
        <end position="542"/>
    </location>
</feature>
<organism evidence="3 4">
    <name type="scientific">Arsenicicoccus piscis</name>
    <dbReference type="NCBI Taxonomy" id="673954"/>
    <lineage>
        <taxon>Bacteria</taxon>
        <taxon>Bacillati</taxon>
        <taxon>Actinomycetota</taxon>
        <taxon>Actinomycetes</taxon>
        <taxon>Micrococcales</taxon>
        <taxon>Intrasporangiaceae</taxon>
        <taxon>Arsenicicoccus</taxon>
    </lineage>
</organism>
<dbReference type="InterPro" id="IPR002711">
    <property type="entry name" value="HNH"/>
</dbReference>
<keyword evidence="4" id="KW-1185">Reference proteome</keyword>
<sequence>MKTPAAQTDATARAAIRLALVGDAQSDTDVSNDTAAVGAFAAAIAPDASNVARAASVEVADVAAFTQRLAALTVAALSAPSPASSATSTSPSPSMSTAPAATASMPDPTADGSSAEGSSAAVRGGRSSAELVELLASLEVLKSAAAAAQAVAAVRLDQVVRAEQDAAGLRKAKQGGGVGAMVGLARRESPWKGARLLGLAKALVAELPGTLDALREGALGEWAATVAAQETACLEPDDRLLVDDELAGTPQARERLSQMSVEEVRAAYRAATYRADPQAVVDRGRHAVKDRRVSFRPAADAMSWVSGFLPAADGVACRKVLEDYASTRRSQGDERGRGQLMADRFVALLTGRDAADPIPVEVQLVLTRDDLAAASRPAPSDSPADPTAGSAGCPTCDSKDFAAAEGDGSAKAGSAQTDTAPTDAERVGSGGGGGCGAGWLVGYGPVPAETVRALLAPRPVPEGFRLVQEHGFLTLRVRSSVLPTVPLERRPTAEELRGYQACQRNLDAVLRAALAANTSSSRAASSAPGAPGAQGAPGAATGDGTGRPRLRVVGADERAVQPPVAPLVPAADPGCDAEPDPEPDRPAEAAPGSAVRWLDEARVRVRRLLADPFTGTVVDREPRRRLFSAGERALVTARDRVCAMPWCDAVIREIDHAMPYSDGGPTVIANAQGLCQACNLVKELPGWSHRREPDGHGSTFLEVTTPAGQRYTSRPPDTMAYQRRRQHGR</sequence>
<dbReference type="Proteomes" id="UP001157109">
    <property type="component" value="Unassembled WGS sequence"/>
</dbReference>
<dbReference type="EMBL" id="BSUJ01000001">
    <property type="protein sequence ID" value="GMA21469.1"/>
    <property type="molecule type" value="Genomic_DNA"/>
</dbReference>
<feature type="region of interest" description="Disordered" evidence="1">
    <location>
        <begin position="81"/>
        <end position="122"/>
    </location>
</feature>
<feature type="region of interest" description="Disordered" evidence="1">
    <location>
        <begin position="691"/>
        <end position="729"/>
    </location>
</feature>
<protein>
    <recommendedName>
        <fullName evidence="2">HNH nuclease domain-containing protein</fullName>
    </recommendedName>
</protein>
<feature type="region of interest" description="Disordered" evidence="1">
    <location>
        <begin position="521"/>
        <end position="593"/>
    </location>
</feature>
<proteinExistence type="predicted"/>
<evidence type="ECO:0000259" key="2">
    <source>
        <dbReference type="SMART" id="SM00507"/>
    </source>
</evidence>
<evidence type="ECO:0000256" key="1">
    <source>
        <dbReference type="SAM" id="MobiDB-lite"/>
    </source>
</evidence>
<gene>
    <name evidence="3" type="ORF">GCM10025862_34900</name>
</gene>
<feature type="domain" description="HNH nuclease" evidence="2">
    <location>
        <begin position="630"/>
        <end position="680"/>
    </location>
</feature>
<dbReference type="InterPro" id="IPR003615">
    <property type="entry name" value="HNH_nuc"/>
</dbReference>
<comment type="caution">
    <text evidence="3">The sequence shown here is derived from an EMBL/GenBank/DDBJ whole genome shotgun (WGS) entry which is preliminary data.</text>
</comment>
<dbReference type="Pfam" id="PF01844">
    <property type="entry name" value="HNH"/>
    <property type="match status" value="1"/>
</dbReference>
<dbReference type="SMART" id="SM00507">
    <property type="entry name" value="HNHc"/>
    <property type="match status" value="1"/>
</dbReference>
<accession>A0ABQ6HVC2</accession>
<name>A0ABQ6HVC2_9MICO</name>
<reference evidence="4" key="1">
    <citation type="journal article" date="2019" name="Int. J. Syst. Evol. Microbiol.">
        <title>The Global Catalogue of Microorganisms (GCM) 10K type strain sequencing project: providing services to taxonomists for standard genome sequencing and annotation.</title>
        <authorList>
            <consortium name="The Broad Institute Genomics Platform"/>
            <consortium name="The Broad Institute Genome Sequencing Center for Infectious Disease"/>
            <person name="Wu L."/>
            <person name="Ma J."/>
        </authorList>
    </citation>
    <scope>NUCLEOTIDE SEQUENCE [LARGE SCALE GENOMIC DNA]</scope>
    <source>
        <strain evidence="4">NBRC 105830</strain>
    </source>
</reference>
<evidence type="ECO:0000313" key="4">
    <source>
        <dbReference type="Proteomes" id="UP001157109"/>
    </source>
</evidence>
<feature type="region of interest" description="Disordered" evidence="1">
    <location>
        <begin position="373"/>
        <end position="431"/>
    </location>
</feature>
<dbReference type="Gene3D" id="1.10.30.50">
    <property type="match status" value="1"/>
</dbReference>
<evidence type="ECO:0000313" key="3">
    <source>
        <dbReference type="EMBL" id="GMA21469.1"/>
    </source>
</evidence>
<feature type="compositionally biased region" description="Low complexity" evidence="1">
    <location>
        <begin position="373"/>
        <end position="391"/>
    </location>
</feature>
<dbReference type="CDD" id="cd00085">
    <property type="entry name" value="HNHc"/>
    <property type="match status" value="1"/>
</dbReference>